<name>A0ABY4B3E8_9BACT</name>
<reference evidence="1 2" key="1">
    <citation type="submission" date="2022-03" db="EMBL/GenBank/DDBJ databases">
        <title>Hymenobactersp. isolated from the air.</title>
        <authorList>
            <person name="Won M."/>
            <person name="Kwon S.-W."/>
        </authorList>
    </citation>
    <scope>NUCLEOTIDE SEQUENCE [LARGE SCALE GENOMIC DNA]</scope>
    <source>
        <strain evidence="1 2">KACC 22596</strain>
    </source>
</reference>
<evidence type="ECO:0000313" key="2">
    <source>
        <dbReference type="Proteomes" id="UP000831390"/>
    </source>
</evidence>
<dbReference type="EMBL" id="CP094534">
    <property type="protein sequence ID" value="UOE32308.1"/>
    <property type="molecule type" value="Genomic_DNA"/>
</dbReference>
<dbReference type="RefSeq" id="WP_243510550.1">
    <property type="nucleotide sequence ID" value="NZ_CP094534.1"/>
</dbReference>
<keyword evidence="2" id="KW-1185">Reference proteome</keyword>
<evidence type="ECO:0000313" key="1">
    <source>
        <dbReference type="EMBL" id="UOE32308.1"/>
    </source>
</evidence>
<protein>
    <submittedName>
        <fullName evidence="1">Uncharacterized protein</fullName>
    </submittedName>
</protein>
<sequence length="202" mass="22524">MRTCLWLFAFLLSTLGVAAQVRVVGSFLLGVRQPHENASLKQAVAYNRHVIEATIEAAIQAGRLPSNLAVWGPLRKAAWEKGWHLSLAQWDSTALHSLRTQGYYRGPFGHKSYVLYLKRAAAFYTLTLVNCGFGGCELGIESIWPLDSPDKAPALLKSETKRYLALLFEELACRNAMALSPKGQVYWKARLTMQDVSLKKCP</sequence>
<gene>
    <name evidence="1" type="ORF">MTP16_14325</name>
</gene>
<accession>A0ABY4B3E8</accession>
<organism evidence="1 2">
    <name type="scientific">Hymenobacter monticola</name>
    <dbReference type="NCBI Taxonomy" id="1705399"/>
    <lineage>
        <taxon>Bacteria</taxon>
        <taxon>Pseudomonadati</taxon>
        <taxon>Bacteroidota</taxon>
        <taxon>Cytophagia</taxon>
        <taxon>Cytophagales</taxon>
        <taxon>Hymenobacteraceae</taxon>
        <taxon>Hymenobacter</taxon>
    </lineage>
</organism>
<dbReference type="Proteomes" id="UP000831390">
    <property type="component" value="Chromosome"/>
</dbReference>
<proteinExistence type="predicted"/>